<evidence type="ECO:0000313" key="3">
    <source>
        <dbReference type="Proteomes" id="UP000028631"/>
    </source>
</evidence>
<accession>A0A085VM24</accession>
<comment type="caution">
    <text evidence="2">The sequence shown here is derived from an EMBL/GenBank/DDBJ whole genome shotgun (WGS) entry which is preliminary data.</text>
</comment>
<gene>
    <name evidence="2" type="ORF">IV01_09245</name>
</gene>
<organism evidence="2 3">
    <name type="scientific">Pseudomonas syringae</name>
    <dbReference type="NCBI Taxonomy" id="317"/>
    <lineage>
        <taxon>Bacteria</taxon>
        <taxon>Pseudomonadati</taxon>
        <taxon>Pseudomonadota</taxon>
        <taxon>Gammaproteobacteria</taxon>
        <taxon>Pseudomonadales</taxon>
        <taxon>Pseudomonadaceae</taxon>
        <taxon>Pseudomonas</taxon>
    </lineage>
</organism>
<keyword evidence="1" id="KW-1133">Transmembrane helix</keyword>
<evidence type="ECO:0000313" key="2">
    <source>
        <dbReference type="EMBL" id="KFE56487.1"/>
    </source>
</evidence>
<dbReference type="AlphaFoldDB" id="A0A085VM24"/>
<dbReference type="PATRIC" id="fig|317.175.peg.1919"/>
<proteinExistence type="predicted"/>
<keyword evidence="3" id="KW-1185">Reference proteome</keyword>
<feature type="transmembrane region" description="Helical" evidence="1">
    <location>
        <begin position="6"/>
        <end position="28"/>
    </location>
</feature>
<name>A0A085VM24_PSESX</name>
<evidence type="ECO:0000256" key="1">
    <source>
        <dbReference type="SAM" id="Phobius"/>
    </source>
</evidence>
<dbReference type="RefSeq" id="WP_032627745.1">
    <property type="nucleotide sequence ID" value="NZ_JPQU01000027.1"/>
</dbReference>
<reference evidence="2 3" key="1">
    <citation type="submission" date="2014-07" db="EMBL/GenBank/DDBJ databases">
        <title>Draft Genome Sequences of Environmental Pseudomonas syringae strains.</title>
        <authorList>
            <person name="Baltrus D.A."/>
            <person name="Berge O."/>
            <person name="Morris C."/>
        </authorList>
    </citation>
    <scope>NUCLEOTIDE SEQUENCE [LARGE SCALE GENOMIC DNA]</scope>
    <source>
        <strain evidence="2 3">GAW0119</strain>
    </source>
</reference>
<keyword evidence="1" id="KW-0472">Membrane</keyword>
<protein>
    <submittedName>
        <fullName evidence="2">Uncharacterized protein</fullName>
    </submittedName>
</protein>
<dbReference type="EMBL" id="JPQU01000027">
    <property type="protein sequence ID" value="KFE56487.1"/>
    <property type="molecule type" value="Genomic_DNA"/>
</dbReference>
<dbReference type="Proteomes" id="UP000028631">
    <property type="component" value="Unassembled WGS sequence"/>
</dbReference>
<keyword evidence="1" id="KW-0812">Transmembrane</keyword>
<sequence length="194" mass="22329">MDWGALIKIAASIGVSIVTVATAGRAINKLKRHIAEYREITAPQPAQPHLQLEFQWRGDLRLNMIHPSEIVFRIGNRQNRILYLNKIQWCAPAYRLHWDAKGSDASGQKIQPGQGLTFKFDPEDTLEPIIDSGYWTRYTSQIRLICGLRLSVQLQSGEERSIPAPRVLKLYLAYLYHLPTLARNYIRFQSFLRL</sequence>